<evidence type="ECO:0000313" key="4">
    <source>
        <dbReference type="Proteomes" id="UP000229498"/>
    </source>
</evidence>
<dbReference type="AlphaFoldDB" id="A0A2M9G1T1"/>
<name>A0A2M9G1T1_9PROT</name>
<proteinExistence type="predicted"/>
<evidence type="ECO:0000256" key="1">
    <source>
        <dbReference type="SAM" id="MobiDB-lite"/>
    </source>
</evidence>
<accession>A0A2M9G1T1</accession>
<keyword evidence="2" id="KW-0732">Signal</keyword>
<feature type="chain" id="PRO_5014805917" evidence="2">
    <location>
        <begin position="23"/>
        <end position="122"/>
    </location>
</feature>
<keyword evidence="4" id="KW-1185">Reference proteome</keyword>
<comment type="caution">
    <text evidence="3">The sequence shown here is derived from an EMBL/GenBank/DDBJ whole genome shotgun (WGS) entry which is preliminary data.</text>
</comment>
<dbReference type="RefSeq" id="WP_109793694.1">
    <property type="nucleotide sequence ID" value="NZ_PHIG01000032.1"/>
</dbReference>
<protein>
    <submittedName>
        <fullName evidence="3">Uncharacterized protein</fullName>
    </submittedName>
</protein>
<dbReference type="EMBL" id="PHIG01000032">
    <property type="protein sequence ID" value="PJK29669.1"/>
    <property type="molecule type" value="Genomic_DNA"/>
</dbReference>
<feature type="signal peptide" evidence="2">
    <location>
        <begin position="1"/>
        <end position="22"/>
    </location>
</feature>
<gene>
    <name evidence="3" type="ORF">CVT23_11535</name>
</gene>
<dbReference type="Proteomes" id="UP000229498">
    <property type="component" value="Unassembled WGS sequence"/>
</dbReference>
<feature type="region of interest" description="Disordered" evidence="1">
    <location>
        <begin position="96"/>
        <end position="122"/>
    </location>
</feature>
<sequence>MKPTLLTAALALLATASGAALAEPKDEVLNLSGGDARGILIDRDGDGRGDERATVLGQVSEIRGDVHYARYAVDLDNDGVADRWVVRAKTVGSEREMALNATPGGPPADTDVGAGDPIIPTE</sequence>
<organism evidence="3 4">
    <name type="scientific">Minwuia thermotolerans</name>
    <dbReference type="NCBI Taxonomy" id="2056226"/>
    <lineage>
        <taxon>Bacteria</taxon>
        <taxon>Pseudomonadati</taxon>
        <taxon>Pseudomonadota</taxon>
        <taxon>Alphaproteobacteria</taxon>
        <taxon>Minwuiales</taxon>
        <taxon>Minwuiaceae</taxon>
        <taxon>Minwuia</taxon>
    </lineage>
</organism>
<reference evidence="3 4" key="1">
    <citation type="submission" date="2017-11" db="EMBL/GenBank/DDBJ databases">
        <title>Draft genome sequence of Rhizobiales bacterium SY3-13.</title>
        <authorList>
            <person name="Sun C."/>
        </authorList>
    </citation>
    <scope>NUCLEOTIDE SEQUENCE [LARGE SCALE GENOMIC DNA]</scope>
    <source>
        <strain evidence="3 4">SY3-13</strain>
    </source>
</reference>
<evidence type="ECO:0000313" key="3">
    <source>
        <dbReference type="EMBL" id="PJK29669.1"/>
    </source>
</evidence>
<evidence type="ECO:0000256" key="2">
    <source>
        <dbReference type="SAM" id="SignalP"/>
    </source>
</evidence>